<gene>
    <name evidence="2" type="ORF">MUN80_01820</name>
</gene>
<name>A0ABY4FAJ2_9BACT</name>
<evidence type="ECO:0000313" key="3">
    <source>
        <dbReference type="Proteomes" id="UP000831785"/>
    </source>
</evidence>
<organism evidence="2 3">
    <name type="scientific">Hymenobacter cellulosivorans</name>
    <dbReference type="NCBI Taxonomy" id="2932249"/>
    <lineage>
        <taxon>Bacteria</taxon>
        <taxon>Pseudomonadati</taxon>
        <taxon>Bacteroidota</taxon>
        <taxon>Cytophagia</taxon>
        <taxon>Cytophagales</taxon>
        <taxon>Hymenobacteraceae</taxon>
        <taxon>Hymenobacter</taxon>
    </lineage>
</organism>
<sequence>MPDTAAPLASSSSYPELVVRGFTAGLLVVALFWAGMHNDLVFAVLTQTWQKIFLALGLNAAAAGPQSGVSTLVTTRSLPAVFTYSLVYTAACLGILYAALYDAARMRLVVQLYAAVFAACALLLLGGKLLGDASWAYQLGRRLIDFIVSPLPVIILVPLLRWYGTQTATTRR</sequence>
<feature type="transmembrane region" description="Helical" evidence="1">
    <location>
        <begin position="81"/>
        <end position="100"/>
    </location>
</feature>
<accession>A0ABY4FAJ2</accession>
<feature type="transmembrane region" description="Helical" evidence="1">
    <location>
        <begin position="143"/>
        <end position="163"/>
    </location>
</feature>
<dbReference type="Proteomes" id="UP000831785">
    <property type="component" value="Chromosome"/>
</dbReference>
<dbReference type="RefSeq" id="WP_244718830.1">
    <property type="nucleotide sequence ID" value="NZ_CP095049.1"/>
</dbReference>
<proteinExistence type="predicted"/>
<protein>
    <submittedName>
        <fullName evidence="2">Uncharacterized protein</fullName>
    </submittedName>
</protein>
<feature type="transmembrane region" description="Helical" evidence="1">
    <location>
        <begin position="17"/>
        <end position="34"/>
    </location>
</feature>
<feature type="transmembrane region" description="Helical" evidence="1">
    <location>
        <begin position="112"/>
        <end position="131"/>
    </location>
</feature>
<keyword evidence="3" id="KW-1185">Reference proteome</keyword>
<evidence type="ECO:0000256" key="1">
    <source>
        <dbReference type="SAM" id="Phobius"/>
    </source>
</evidence>
<evidence type="ECO:0000313" key="2">
    <source>
        <dbReference type="EMBL" id="UOQ53509.1"/>
    </source>
</evidence>
<reference evidence="2 3" key="1">
    <citation type="submission" date="2022-04" db="EMBL/GenBank/DDBJ databases">
        <title>Hymenobacter sp. isolated from the air.</title>
        <authorList>
            <person name="Won M."/>
            <person name="Lee C.-M."/>
            <person name="Woen H.-Y."/>
            <person name="Kwon S.-W."/>
        </authorList>
    </citation>
    <scope>NUCLEOTIDE SEQUENCE [LARGE SCALE GENOMIC DNA]</scope>
    <source>
        <strain evidence="3">5116 S-27</strain>
    </source>
</reference>
<keyword evidence="1" id="KW-1133">Transmembrane helix</keyword>
<keyword evidence="1" id="KW-0812">Transmembrane</keyword>
<dbReference type="NCBIfam" id="NF046082">
    <property type="entry name" value="assoc_w_XrtX"/>
    <property type="match status" value="1"/>
</dbReference>
<dbReference type="EMBL" id="CP095049">
    <property type="protein sequence ID" value="UOQ53509.1"/>
    <property type="molecule type" value="Genomic_DNA"/>
</dbReference>
<keyword evidence="1" id="KW-0472">Membrane</keyword>